<dbReference type="EMBL" id="RJPU01000001">
    <property type="protein sequence ID" value="RSJ96954.1"/>
    <property type="molecule type" value="Genomic_DNA"/>
</dbReference>
<accession>A0A3R9LTV8</accession>
<dbReference type="Proteomes" id="UP000278843">
    <property type="component" value="Unassembled WGS sequence"/>
</dbReference>
<evidence type="ECO:0000313" key="2">
    <source>
        <dbReference type="Proteomes" id="UP000278843"/>
    </source>
</evidence>
<name>A0A3R9LTV8_STRCR</name>
<reference evidence="1 2" key="1">
    <citation type="submission" date="2018-11" db="EMBL/GenBank/DDBJ databases">
        <title>Species Designations Belie Phenotypic and Genotypic Heterogeneity in Oral Streptococci.</title>
        <authorList>
            <person name="Velsko I."/>
        </authorList>
    </citation>
    <scope>NUCLEOTIDE SEQUENCE [LARGE SCALE GENOMIC DNA]</scope>
    <source>
        <strain evidence="1 2">BCC13</strain>
    </source>
</reference>
<dbReference type="AlphaFoldDB" id="A0A3R9LTV8"/>
<gene>
    <name evidence="1" type="ORF">D8790_01585</name>
</gene>
<sequence>MASRLSKETFAQNISTLMSEVFGLESDQSGFINIIDKYVAGNPDATLEDIISQFDNQLGTLGLKLLVTKLYNERSQD</sequence>
<dbReference type="RefSeq" id="WP_125387350.1">
    <property type="nucleotide sequence ID" value="NZ_RJPU01000001.1"/>
</dbReference>
<protein>
    <submittedName>
        <fullName evidence="1">Uncharacterized protein</fullName>
    </submittedName>
</protein>
<comment type="caution">
    <text evidence="1">The sequence shown here is derived from an EMBL/GenBank/DDBJ whole genome shotgun (WGS) entry which is preliminary data.</text>
</comment>
<organism evidence="1 2">
    <name type="scientific">Streptococcus cristatus</name>
    <dbReference type="NCBI Taxonomy" id="45634"/>
    <lineage>
        <taxon>Bacteria</taxon>
        <taxon>Bacillati</taxon>
        <taxon>Bacillota</taxon>
        <taxon>Bacilli</taxon>
        <taxon>Lactobacillales</taxon>
        <taxon>Streptococcaceae</taxon>
        <taxon>Streptococcus</taxon>
    </lineage>
</organism>
<evidence type="ECO:0000313" key="1">
    <source>
        <dbReference type="EMBL" id="RSJ96954.1"/>
    </source>
</evidence>
<proteinExistence type="predicted"/>